<dbReference type="AlphaFoldDB" id="A0A518BT21"/>
<dbReference type="SUPFAM" id="SSF56112">
    <property type="entry name" value="Protein kinase-like (PK-like)"/>
    <property type="match status" value="1"/>
</dbReference>
<feature type="domain" description="Protein kinase" evidence="7">
    <location>
        <begin position="1"/>
        <end position="98"/>
    </location>
</feature>
<feature type="transmembrane region" description="Helical" evidence="6">
    <location>
        <begin position="124"/>
        <end position="144"/>
    </location>
</feature>
<keyword evidence="9" id="KW-1185">Reference proteome</keyword>
<evidence type="ECO:0000256" key="3">
    <source>
        <dbReference type="ARBA" id="ARBA00022777"/>
    </source>
</evidence>
<dbReference type="KEGG" id="pbap:Pla133_52420"/>
<keyword evidence="6" id="KW-1133">Transmembrane helix</keyword>
<keyword evidence="1 8" id="KW-0808">Transferase</keyword>
<evidence type="ECO:0000256" key="5">
    <source>
        <dbReference type="SAM" id="MobiDB-lite"/>
    </source>
</evidence>
<dbReference type="InterPro" id="IPR011009">
    <property type="entry name" value="Kinase-like_dom_sf"/>
</dbReference>
<dbReference type="Proteomes" id="UP000316921">
    <property type="component" value="Chromosome"/>
</dbReference>
<name>A0A518BT21_9BACT</name>
<protein>
    <submittedName>
        <fullName evidence="8">Serine/threonine-protein kinase PknB</fullName>
        <ecNumber evidence="8">2.7.11.1</ecNumber>
    </submittedName>
</protein>
<keyword evidence="2" id="KW-0547">Nucleotide-binding</keyword>
<dbReference type="InterPro" id="IPR000719">
    <property type="entry name" value="Prot_kinase_dom"/>
</dbReference>
<feature type="region of interest" description="Disordered" evidence="5">
    <location>
        <begin position="191"/>
        <end position="214"/>
    </location>
</feature>
<dbReference type="Gene3D" id="1.10.510.10">
    <property type="entry name" value="Transferase(Phosphotransferase) domain 1"/>
    <property type="match status" value="1"/>
</dbReference>
<evidence type="ECO:0000256" key="2">
    <source>
        <dbReference type="ARBA" id="ARBA00022741"/>
    </source>
</evidence>
<dbReference type="GO" id="GO:0005524">
    <property type="term" value="F:ATP binding"/>
    <property type="evidence" value="ECO:0007669"/>
    <property type="project" value="UniProtKB-KW"/>
</dbReference>
<keyword evidence="3 8" id="KW-0418">Kinase</keyword>
<evidence type="ECO:0000313" key="8">
    <source>
        <dbReference type="EMBL" id="QDU70119.1"/>
    </source>
</evidence>
<proteinExistence type="predicted"/>
<gene>
    <name evidence="8" type="primary">pknB_27</name>
    <name evidence="8" type="ORF">Pla133_52420</name>
</gene>
<keyword evidence="4" id="KW-0067">ATP-binding</keyword>
<evidence type="ECO:0000256" key="1">
    <source>
        <dbReference type="ARBA" id="ARBA00022679"/>
    </source>
</evidence>
<organism evidence="8 9">
    <name type="scientific">Engelhardtia mirabilis</name>
    <dbReference type="NCBI Taxonomy" id="2528011"/>
    <lineage>
        <taxon>Bacteria</taxon>
        <taxon>Pseudomonadati</taxon>
        <taxon>Planctomycetota</taxon>
        <taxon>Planctomycetia</taxon>
        <taxon>Planctomycetia incertae sedis</taxon>
        <taxon>Engelhardtia</taxon>
    </lineage>
</organism>
<keyword evidence="6" id="KW-0812">Transmembrane</keyword>
<evidence type="ECO:0000256" key="4">
    <source>
        <dbReference type="ARBA" id="ARBA00022840"/>
    </source>
</evidence>
<accession>A0A518BT21</accession>
<dbReference type="GO" id="GO:0004674">
    <property type="term" value="F:protein serine/threonine kinase activity"/>
    <property type="evidence" value="ECO:0007669"/>
    <property type="project" value="UniProtKB-EC"/>
</dbReference>
<dbReference type="EC" id="2.7.11.1" evidence="8"/>
<dbReference type="PANTHER" id="PTHR43289:SF6">
    <property type="entry name" value="SERINE_THREONINE-PROTEIN KINASE NEKL-3"/>
    <property type="match status" value="1"/>
</dbReference>
<evidence type="ECO:0000256" key="6">
    <source>
        <dbReference type="SAM" id="Phobius"/>
    </source>
</evidence>
<dbReference type="EMBL" id="CP036287">
    <property type="protein sequence ID" value="QDU70119.1"/>
    <property type="molecule type" value="Genomic_DNA"/>
</dbReference>
<evidence type="ECO:0000259" key="7">
    <source>
        <dbReference type="PROSITE" id="PS50011"/>
    </source>
</evidence>
<dbReference type="PROSITE" id="PS50011">
    <property type="entry name" value="PROTEIN_KINASE_DOM"/>
    <property type="match status" value="1"/>
</dbReference>
<sequence length="482" mass="52101">MAYCAPERLDPRHGDDDPRSDVYSLAAVGFELVTGQPVRSGGQASLDEATQSTSRWPHHLCSEVPLELSAVLRHALAPDPDRRYPSAADFAADLRRFAEDRPVAVPLEKPSQTLRATARRQRGFIAVACLTLASIFGSLAVGHWRGSIGAADRFHMQLERIVHESREVPGGLSPELEGEFRALLVEITPATAGRPLPSSDRAHDDDPGATSNSNPSAVLLSLALAATRLDELGPVEILDWLTRARDWPTEDLAAGAADLDRLAGEFVALSGPGRDRRLASAEATWRAAARATQRTWVRAQFLERSAWAAEARGEVEAARMDLEAAWGVLAGTSAAVVESRRPVLELARLARLQGDQGALEVARERLDLIVTTWTTQRGADDPLTLSACAEFARVDLALDRAHPREDEVVRADEVLERATALETVQGTWRLGLALDLAEAHWRLGELAAGTELLRRGAALPEAPTALPGDALQTWRAAAAPVR</sequence>
<keyword evidence="6" id="KW-0472">Membrane</keyword>
<evidence type="ECO:0000313" key="9">
    <source>
        <dbReference type="Proteomes" id="UP000316921"/>
    </source>
</evidence>
<reference evidence="8 9" key="1">
    <citation type="submission" date="2019-02" db="EMBL/GenBank/DDBJ databases">
        <title>Deep-cultivation of Planctomycetes and their phenomic and genomic characterization uncovers novel biology.</title>
        <authorList>
            <person name="Wiegand S."/>
            <person name="Jogler M."/>
            <person name="Boedeker C."/>
            <person name="Pinto D."/>
            <person name="Vollmers J."/>
            <person name="Rivas-Marin E."/>
            <person name="Kohn T."/>
            <person name="Peeters S.H."/>
            <person name="Heuer A."/>
            <person name="Rast P."/>
            <person name="Oberbeckmann S."/>
            <person name="Bunk B."/>
            <person name="Jeske O."/>
            <person name="Meyerdierks A."/>
            <person name="Storesund J.E."/>
            <person name="Kallscheuer N."/>
            <person name="Luecker S."/>
            <person name="Lage O.M."/>
            <person name="Pohl T."/>
            <person name="Merkel B.J."/>
            <person name="Hornburger P."/>
            <person name="Mueller R.-W."/>
            <person name="Bruemmer F."/>
            <person name="Labrenz M."/>
            <person name="Spormann A.M."/>
            <person name="Op den Camp H."/>
            <person name="Overmann J."/>
            <person name="Amann R."/>
            <person name="Jetten M.S.M."/>
            <person name="Mascher T."/>
            <person name="Medema M.H."/>
            <person name="Devos D.P."/>
            <person name="Kaster A.-K."/>
            <person name="Ovreas L."/>
            <person name="Rohde M."/>
            <person name="Galperin M.Y."/>
            <person name="Jogler C."/>
        </authorList>
    </citation>
    <scope>NUCLEOTIDE SEQUENCE [LARGE SCALE GENOMIC DNA]</scope>
    <source>
        <strain evidence="8 9">Pla133</strain>
    </source>
</reference>
<dbReference type="PANTHER" id="PTHR43289">
    <property type="entry name" value="MITOGEN-ACTIVATED PROTEIN KINASE KINASE KINASE 20-RELATED"/>
    <property type="match status" value="1"/>
</dbReference>